<dbReference type="EMBL" id="JABBGM010000021">
    <property type="protein sequence ID" value="NML96219.1"/>
    <property type="molecule type" value="Genomic_DNA"/>
</dbReference>
<gene>
    <name evidence="1" type="ORF">HHL27_21400</name>
</gene>
<name>A0A7Y0GCP8_9SPHN</name>
<sequence>MSHSRSGQFIGSMIFNHPAILRPDYRLDAGLKQSKIAVVITFPPAAHPKRPEIAGFPNFCAGLRYSLVLLCSAVSVYVRNHEGHF</sequence>
<protein>
    <submittedName>
        <fullName evidence="1">Uncharacterized protein</fullName>
    </submittedName>
</protein>
<keyword evidence="2" id="KW-1185">Reference proteome</keyword>
<comment type="caution">
    <text evidence="1">The sequence shown here is derived from an EMBL/GenBank/DDBJ whole genome shotgun (WGS) entry which is preliminary data.</text>
</comment>
<reference evidence="1 2" key="1">
    <citation type="submission" date="2020-04" db="EMBL/GenBank/DDBJ databases">
        <title>Novosphingobium sp. TW-4 isolated from soil.</title>
        <authorList>
            <person name="Dahal R.H."/>
            <person name="Chaudhary D.K."/>
        </authorList>
    </citation>
    <scope>NUCLEOTIDE SEQUENCE [LARGE SCALE GENOMIC DNA]</scope>
    <source>
        <strain evidence="1 2">TW-4</strain>
    </source>
</reference>
<accession>A0A7Y0GCP8</accession>
<dbReference type="AlphaFoldDB" id="A0A7Y0GCP8"/>
<dbReference type="Proteomes" id="UP000583556">
    <property type="component" value="Unassembled WGS sequence"/>
</dbReference>
<proteinExistence type="predicted"/>
<evidence type="ECO:0000313" key="1">
    <source>
        <dbReference type="EMBL" id="NML96219.1"/>
    </source>
</evidence>
<organism evidence="1 2">
    <name type="scientific">Novosphingobium olei</name>
    <dbReference type="NCBI Taxonomy" id="2728851"/>
    <lineage>
        <taxon>Bacteria</taxon>
        <taxon>Pseudomonadati</taxon>
        <taxon>Pseudomonadota</taxon>
        <taxon>Alphaproteobacteria</taxon>
        <taxon>Sphingomonadales</taxon>
        <taxon>Sphingomonadaceae</taxon>
        <taxon>Novosphingobium</taxon>
    </lineage>
</organism>
<evidence type="ECO:0000313" key="2">
    <source>
        <dbReference type="Proteomes" id="UP000583556"/>
    </source>
</evidence>